<proteinExistence type="inferred from homology"/>
<dbReference type="PANTHER" id="PTHR11675">
    <property type="entry name" value="N-ACETYLGALACTOSAMINYLTRANSFERASE"/>
    <property type="match status" value="1"/>
</dbReference>
<reference evidence="17 18" key="1">
    <citation type="journal article" date="2021" name="Sci. Rep.">
        <title>Chromosome anchoring in Senegalese sole (Solea senegalensis) reveals sex-associated markers and genome rearrangements in flatfish.</title>
        <authorList>
            <person name="Guerrero-Cozar I."/>
            <person name="Gomez-Garrido J."/>
            <person name="Berbel C."/>
            <person name="Martinez-Blanch J.F."/>
            <person name="Alioto T."/>
            <person name="Claros M.G."/>
            <person name="Gagnaire P.A."/>
            <person name="Manchado M."/>
        </authorList>
    </citation>
    <scope>NUCLEOTIDE SEQUENCE [LARGE SCALE GENOMIC DNA]</scope>
    <source>
        <strain evidence="17">Sse05_10M</strain>
    </source>
</reference>
<keyword evidence="15" id="KW-0464">Manganese</keyword>
<comment type="cofactor">
    <cofactor evidence="1">
        <name>Mn(2+)</name>
        <dbReference type="ChEBI" id="CHEBI:29035"/>
    </cofactor>
</comment>
<dbReference type="InterPro" id="IPR001173">
    <property type="entry name" value="Glyco_trans_2-like"/>
</dbReference>
<comment type="caution">
    <text evidence="17">The sequence shown here is derived from an EMBL/GenBank/DDBJ whole genome shotgun (WGS) entry which is preliminary data.</text>
</comment>
<dbReference type="Pfam" id="PF00535">
    <property type="entry name" value="Glycos_transf_2"/>
    <property type="match status" value="1"/>
</dbReference>
<evidence type="ECO:0000256" key="7">
    <source>
        <dbReference type="ARBA" id="ARBA00022692"/>
    </source>
</evidence>
<gene>
    <name evidence="17" type="ORF">JOB18_042393</name>
</gene>
<organism evidence="17 18">
    <name type="scientific">Solea senegalensis</name>
    <name type="common">Senegalese sole</name>
    <dbReference type="NCBI Taxonomy" id="28829"/>
    <lineage>
        <taxon>Eukaryota</taxon>
        <taxon>Metazoa</taxon>
        <taxon>Chordata</taxon>
        <taxon>Craniata</taxon>
        <taxon>Vertebrata</taxon>
        <taxon>Euteleostomi</taxon>
        <taxon>Actinopterygii</taxon>
        <taxon>Neopterygii</taxon>
        <taxon>Teleostei</taxon>
        <taxon>Neoteleostei</taxon>
        <taxon>Acanthomorphata</taxon>
        <taxon>Carangaria</taxon>
        <taxon>Pleuronectiformes</taxon>
        <taxon>Pleuronectoidei</taxon>
        <taxon>Soleidae</taxon>
        <taxon>Solea</taxon>
    </lineage>
</organism>
<evidence type="ECO:0000256" key="11">
    <source>
        <dbReference type="ARBA" id="ARBA00022989"/>
    </source>
</evidence>
<dbReference type="GO" id="GO:0030246">
    <property type="term" value="F:carbohydrate binding"/>
    <property type="evidence" value="ECO:0007669"/>
    <property type="project" value="UniProtKB-KW"/>
</dbReference>
<evidence type="ECO:0000313" key="18">
    <source>
        <dbReference type="Proteomes" id="UP000693946"/>
    </source>
</evidence>
<comment type="similarity">
    <text evidence="4">Belongs to the glycosyltransferase 2 family. GalNAc-T subfamily.</text>
</comment>
<dbReference type="GO" id="GO:0000139">
    <property type="term" value="C:Golgi membrane"/>
    <property type="evidence" value="ECO:0007669"/>
    <property type="project" value="UniProtKB-SubCell"/>
</dbReference>
<feature type="domain" description="Glycosyltransferase 2-like" evidence="16">
    <location>
        <begin position="141"/>
        <end position="328"/>
    </location>
</feature>
<evidence type="ECO:0000256" key="3">
    <source>
        <dbReference type="ARBA" id="ARBA00004922"/>
    </source>
</evidence>
<keyword evidence="18" id="KW-1185">Reference proteome</keyword>
<evidence type="ECO:0000256" key="4">
    <source>
        <dbReference type="ARBA" id="ARBA00005680"/>
    </source>
</evidence>
<evidence type="ECO:0000256" key="13">
    <source>
        <dbReference type="ARBA" id="ARBA00023136"/>
    </source>
</evidence>
<keyword evidence="14" id="KW-1015">Disulfide bond</keyword>
<evidence type="ECO:0000256" key="12">
    <source>
        <dbReference type="ARBA" id="ARBA00023034"/>
    </source>
</evidence>
<evidence type="ECO:0000256" key="5">
    <source>
        <dbReference type="ARBA" id="ARBA00022676"/>
    </source>
</evidence>
<keyword evidence="11" id="KW-1133">Transmembrane helix</keyword>
<dbReference type="EMBL" id="JAGKHQ010000003">
    <property type="protein sequence ID" value="KAG7521085.1"/>
    <property type="molecule type" value="Genomic_DNA"/>
</dbReference>
<evidence type="ECO:0000256" key="15">
    <source>
        <dbReference type="ARBA" id="ARBA00023211"/>
    </source>
</evidence>
<keyword evidence="10" id="KW-0735">Signal-anchor</keyword>
<dbReference type="PANTHER" id="PTHR11675:SF33">
    <property type="entry name" value="POLYPEPTIDE N-ACETYLGALACTOSAMINYLTRANSFERASE 3"/>
    <property type="match status" value="1"/>
</dbReference>
<evidence type="ECO:0000256" key="10">
    <source>
        <dbReference type="ARBA" id="ARBA00022968"/>
    </source>
</evidence>
<evidence type="ECO:0000256" key="8">
    <source>
        <dbReference type="ARBA" id="ARBA00022723"/>
    </source>
</evidence>
<evidence type="ECO:0000256" key="9">
    <source>
        <dbReference type="ARBA" id="ARBA00022734"/>
    </source>
</evidence>
<dbReference type="AlphaFoldDB" id="A0AAV6SVE0"/>
<evidence type="ECO:0000256" key="14">
    <source>
        <dbReference type="ARBA" id="ARBA00023157"/>
    </source>
</evidence>
<evidence type="ECO:0000256" key="2">
    <source>
        <dbReference type="ARBA" id="ARBA00004323"/>
    </source>
</evidence>
<evidence type="ECO:0000313" key="17">
    <source>
        <dbReference type="EMBL" id="KAG7521085.1"/>
    </source>
</evidence>
<comment type="pathway">
    <text evidence="3">Protein modification; protein glycosylation.</text>
</comment>
<accession>A0AAV6SVE0</accession>
<protein>
    <recommendedName>
        <fullName evidence="16">Glycosyltransferase 2-like domain-containing protein</fullName>
    </recommendedName>
</protein>
<keyword evidence="9" id="KW-0430">Lectin</keyword>
<evidence type="ECO:0000256" key="1">
    <source>
        <dbReference type="ARBA" id="ARBA00001936"/>
    </source>
</evidence>
<keyword evidence="6" id="KW-0808">Transferase</keyword>
<keyword evidence="7" id="KW-0812">Transmembrane</keyword>
<dbReference type="GO" id="GO:0016266">
    <property type="term" value="P:protein O-linked glycosylation via N-acetyl-galactosamine"/>
    <property type="evidence" value="ECO:0007669"/>
    <property type="project" value="UniProtKB-ARBA"/>
</dbReference>
<name>A0AAV6SVE0_SOLSE</name>
<dbReference type="FunFam" id="3.90.550.10:FF:000021">
    <property type="entry name" value="Polypeptide N-acetylgalactosaminyltransferase"/>
    <property type="match status" value="1"/>
</dbReference>
<keyword evidence="13" id="KW-0472">Membrane</keyword>
<keyword evidence="12" id="KW-0333">Golgi apparatus</keyword>
<evidence type="ECO:0000259" key="16">
    <source>
        <dbReference type="Pfam" id="PF00535"/>
    </source>
</evidence>
<keyword evidence="8" id="KW-0479">Metal-binding</keyword>
<comment type="subcellular location">
    <subcellularLocation>
        <location evidence="2">Golgi apparatus membrane</location>
        <topology evidence="2">Single-pass type II membrane protein</topology>
    </subcellularLocation>
</comment>
<dbReference type="Proteomes" id="UP000693946">
    <property type="component" value="Linkage Group LG11"/>
</dbReference>
<keyword evidence="5" id="KW-0328">Glycosyltransferase</keyword>
<sequence>MCRKLRRPVVAVSCFLIFLYLLMQLAGVVRVSGPVLPVEPFLRTSGSKCLPGFYTKEELEPHFRRPPQNASAPGANGEAFVMTHKLTLDEEYEKLFGLNNNQFYQFASDRISLHRDLGHDTRNTDCLEQKFWRCPGLPKTSVIIVFHNEAMSTLMRTVYSVLHTAPAALLTEILLVDDASTDDNDLKTLLDEHVQQLKIVRVLRQTQRRGLVAARLLAAKAAQGEVLTFMDPHCECFNGWLEPLLARISEQRSTVVSPLISVIDQYNLKFHKPFLQLQYHIRGNFDWNLTFGWERIPEEEKKRRKNETYPIRTPTFSGIVFSISKSYFEDIGTYDDQMFCGGENLELSFRVWLCGGQLEIIPCSVVGHIFRENSPHTSCNETIARNLVRLAEVWLDHYKWVFYRENRNAAAVFLKRSFGDVGERHKLRERLKCRNFAWYLQNIYPEANVAHIPPPIHQLANNFTSIG</sequence>
<dbReference type="GO" id="GO:0046872">
    <property type="term" value="F:metal ion binding"/>
    <property type="evidence" value="ECO:0007669"/>
    <property type="project" value="UniProtKB-KW"/>
</dbReference>
<dbReference type="GO" id="GO:0004653">
    <property type="term" value="F:polypeptide N-acetylgalactosaminyltransferase activity"/>
    <property type="evidence" value="ECO:0007669"/>
    <property type="project" value="TreeGrafter"/>
</dbReference>
<evidence type="ECO:0000256" key="6">
    <source>
        <dbReference type="ARBA" id="ARBA00022679"/>
    </source>
</evidence>